<evidence type="ECO:0000256" key="1">
    <source>
        <dbReference type="SAM" id="MobiDB-lite"/>
    </source>
</evidence>
<comment type="caution">
    <text evidence="3">The sequence shown here is derived from an EMBL/GenBank/DDBJ whole genome shotgun (WGS) entry which is preliminary data.</text>
</comment>
<feature type="region of interest" description="Disordered" evidence="1">
    <location>
        <begin position="47"/>
        <end position="68"/>
    </location>
</feature>
<proteinExistence type="predicted"/>
<dbReference type="RefSeq" id="WP_229825095.1">
    <property type="nucleotide sequence ID" value="NZ_BMRC01000051.1"/>
</dbReference>
<dbReference type="Gene3D" id="3.40.50.1820">
    <property type="entry name" value="alpha/beta hydrolase"/>
    <property type="match status" value="1"/>
</dbReference>
<accession>A0ABV5ISP2</accession>
<keyword evidence="3" id="KW-0378">Hydrolase</keyword>
<organism evidence="3 4">
    <name type="scientific">Nonomuraea spiralis</name>
    <dbReference type="NCBI Taxonomy" id="46182"/>
    <lineage>
        <taxon>Bacteria</taxon>
        <taxon>Bacillati</taxon>
        <taxon>Actinomycetota</taxon>
        <taxon>Actinomycetes</taxon>
        <taxon>Streptosporangiales</taxon>
        <taxon>Streptosporangiaceae</taxon>
        <taxon>Nonomuraea</taxon>
    </lineage>
</organism>
<name>A0ABV5ISP2_9ACTN</name>
<dbReference type="SUPFAM" id="SSF53474">
    <property type="entry name" value="alpha/beta-Hydrolases"/>
    <property type="match status" value="1"/>
</dbReference>
<evidence type="ECO:0000259" key="2">
    <source>
        <dbReference type="Pfam" id="PF07859"/>
    </source>
</evidence>
<dbReference type="InterPro" id="IPR013094">
    <property type="entry name" value="AB_hydrolase_3"/>
</dbReference>
<feature type="domain" description="Alpha/beta hydrolase fold-3" evidence="2">
    <location>
        <begin position="1"/>
        <end position="57"/>
    </location>
</feature>
<keyword evidence="4" id="KW-1185">Reference proteome</keyword>
<dbReference type="GO" id="GO:0016787">
    <property type="term" value="F:hydrolase activity"/>
    <property type="evidence" value="ECO:0007669"/>
    <property type="project" value="UniProtKB-KW"/>
</dbReference>
<evidence type="ECO:0000313" key="3">
    <source>
        <dbReference type="EMBL" id="MFB9207078.1"/>
    </source>
</evidence>
<dbReference type="InterPro" id="IPR029058">
    <property type="entry name" value="AB_hydrolase_fold"/>
</dbReference>
<sequence length="68" mass="7219">MRELAVGVRAAVSFVEYDRSPEARYPVAVEQAYATARWITRFGAEEGLDPSRPAVAGGASAEPGDVPP</sequence>
<gene>
    <name evidence="3" type="ORF">ACFFV7_38220</name>
</gene>
<protein>
    <submittedName>
        <fullName evidence="3">Alpha/beta hydrolase fold domain-containing protein</fullName>
    </submittedName>
</protein>
<dbReference type="Pfam" id="PF07859">
    <property type="entry name" value="Abhydrolase_3"/>
    <property type="match status" value="1"/>
</dbReference>
<evidence type="ECO:0000313" key="4">
    <source>
        <dbReference type="Proteomes" id="UP001589647"/>
    </source>
</evidence>
<dbReference type="Proteomes" id="UP001589647">
    <property type="component" value="Unassembled WGS sequence"/>
</dbReference>
<dbReference type="EMBL" id="JBHMEI010000045">
    <property type="protein sequence ID" value="MFB9207078.1"/>
    <property type="molecule type" value="Genomic_DNA"/>
</dbReference>
<reference evidence="3 4" key="1">
    <citation type="submission" date="2024-09" db="EMBL/GenBank/DDBJ databases">
        <authorList>
            <person name="Sun Q."/>
            <person name="Mori K."/>
        </authorList>
    </citation>
    <scope>NUCLEOTIDE SEQUENCE [LARGE SCALE GENOMIC DNA]</scope>
    <source>
        <strain evidence="3 4">CCM 3426</strain>
    </source>
</reference>